<dbReference type="OrthoDB" id="3649010at2759"/>
<evidence type="ECO:0008006" key="3">
    <source>
        <dbReference type="Google" id="ProtNLM"/>
    </source>
</evidence>
<dbReference type="STRING" id="321146.A0A139H1I2"/>
<comment type="caution">
    <text evidence="1">The sequence shown here is derived from an EMBL/GenBank/DDBJ whole genome shotgun (WGS) entry which is preliminary data.</text>
</comment>
<evidence type="ECO:0000313" key="1">
    <source>
        <dbReference type="EMBL" id="KXS96304.1"/>
    </source>
</evidence>
<sequence>MCTNTTHRRPSKASPPPLETVTSLISRFQSPHTDLVSISLQSLPKPCSLLSKTLLCHLSPYFKRHITPSSSNTLTLPTSDPLIYGILLFWLVHDRLPQSHELDDDDDESPPSEDSDNGLQKTLLVEIWAFAGRIEVSGLQNLCMRGIFEGDFDDDDDEQGEGFEKCLRISEEGSVMRRALVMYMLWFDDAESRRVKEDLGGLERQFLLRDSIDFEKIEGLEGDLKECEGVWKVWDGEGCGRPRAELFFVPVVGGEFVYDGLSGFERRLREKGSVETLRAGESQYLFD</sequence>
<evidence type="ECO:0000313" key="2">
    <source>
        <dbReference type="Proteomes" id="UP000070133"/>
    </source>
</evidence>
<keyword evidence="2" id="KW-1185">Reference proteome</keyword>
<dbReference type="EMBL" id="LFZN01000179">
    <property type="protein sequence ID" value="KXS96304.1"/>
    <property type="molecule type" value="Genomic_DNA"/>
</dbReference>
<gene>
    <name evidence="1" type="ORF">AC578_7478</name>
</gene>
<dbReference type="InterPro" id="IPR011333">
    <property type="entry name" value="SKP1/BTB/POZ_sf"/>
</dbReference>
<dbReference type="Gene3D" id="3.30.710.10">
    <property type="entry name" value="Potassium Channel Kv1.1, Chain A"/>
    <property type="match status" value="1"/>
</dbReference>
<organism evidence="1 2">
    <name type="scientific">Pseudocercospora eumusae</name>
    <dbReference type="NCBI Taxonomy" id="321146"/>
    <lineage>
        <taxon>Eukaryota</taxon>
        <taxon>Fungi</taxon>
        <taxon>Dikarya</taxon>
        <taxon>Ascomycota</taxon>
        <taxon>Pezizomycotina</taxon>
        <taxon>Dothideomycetes</taxon>
        <taxon>Dothideomycetidae</taxon>
        <taxon>Mycosphaerellales</taxon>
        <taxon>Mycosphaerellaceae</taxon>
        <taxon>Pseudocercospora</taxon>
    </lineage>
</organism>
<reference evidence="1 2" key="1">
    <citation type="submission" date="2015-07" db="EMBL/GenBank/DDBJ databases">
        <title>Comparative genomics of the Sigatoka disease complex on banana suggests a link between parallel evolutionary changes in Pseudocercospora fijiensis and Pseudocercospora eumusae and increased virulence on the banana host.</title>
        <authorList>
            <person name="Chang T.-C."/>
            <person name="Salvucci A."/>
            <person name="Crous P.W."/>
            <person name="Stergiopoulos I."/>
        </authorList>
    </citation>
    <scope>NUCLEOTIDE SEQUENCE [LARGE SCALE GENOMIC DNA]</scope>
    <source>
        <strain evidence="1 2">CBS 114824</strain>
    </source>
</reference>
<accession>A0A139H1I2</accession>
<protein>
    <recommendedName>
        <fullName evidence="3">BTB domain-containing protein</fullName>
    </recommendedName>
</protein>
<dbReference type="AlphaFoldDB" id="A0A139H1I2"/>
<name>A0A139H1I2_9PEZI</name>
<dbReference type="Proteomes" id="UP000070133">
    <property type="component" value="Unassembled WGS sequence"/>
</dbReference>
<proteinExistence type="predicted"/>